<evidence type="ECO:0000313" key="8">
    <source>
        <dbReference type="EMBL" id="KAF1809621.1"/>
    </source>
</evidence>
<feature type="compositionally biased region" description="Polar residues" evidence="6">
    <location>
        <begin position="370"/>
        <end position="396"/>
    </location>
</feature>
<reference evidence="10" key="2">
    <citation type="submission" date="2020-04" db="EMBL/GenBank/DDBJ databases">
        <authorList>
            <consortium name="NCBI Genome Project"/>
        </authorList>
    </citation>
    <scope>NUCLEOTIDE SEQUENCE</scope>
    <source>
        <strain evidence="10">CBS 781.70</strain>
    </source>
</reference>
<feature type="region of interest" description="Disordered" evidence="6">
    <location>
        <begin position="461"/>
        <end position="505"/>
    </location>
</feature>
<dbReference type="RefSeq" id="XP_033531252.1">
    <property type="nucleotide sequence ID" value="XM_033678253.1"/>
</dbReference>
<dbReference type="InterPro" id="IPR036236">
    <property type="entry name" value="Znf_C2H2_sf"/>
</dbReference>
<feature type="domain" description="C2H2-type" evidence="7">
    <location>
        <begin position="607"/>
        <end position="637"/>
    </location>
</feature>
<feature type="region of interest" description="Disordered" evidence="6">
    <location>
        <begin position="194"/>
        <end position="213"/>
    </location>
</feature>
<dbReference type="Gene3D" id="3.30.160.60">
    <property type="entry name" value="Classic Zinc Finger"/>
    <property type="match status" value="1"/>
</dbReference>
<proteinExistence type="predicted"/>
<name>A0A6G1FVD3_9PEZI</name>
<evidence type="ECO:0000256" key="3">
    <source>
        <dbReference type="ARBA" id="ARBA00022771"/>
    </source>
</evidence>
<dbReference type="GO" id="GO:0008270">
    <property type="term" value="F:zinc ion binding"/>
    <property type="evidence" value="ECO:0007669"/>
    <property type="project" value="UniProtKB-KW"/>
</dbReference>
<dbReference type="PROSITE" id="PS50157">
    <property type="entry name" value="ZINC_FINGER_C2H2_2"/>
    <property type="match status" value="2"/>
</dbReference>
<dbReference type="PANTHER" id="PTHR23057">
    <property type="entry name" value="JUXTAPOSED WITH ANOTHER ZINC FINGER PROTEIN 1"/>
    <property type="match status" value="1"/>
</dbReference>
<reference evidence="10" key="3">
    <citation type="submission" date="2025-04" db="UniProtKB">
        <authorList>
            <consortium name="RefSeq"/>
        </authorList>
    </citation>
    <scope>IDENTIFICATION</scope>
    <source>
        <strain evidence="10">CBS 781.70</strain>
    </source>
</reference>
<evidence type="ECO:0000256" key="4">
    <source>
        <dbReference type="ARBA" id="ARBA00022833"/>
    </source>
</evidence>
<evidence type="ECO:0000313" key="10">
    <source>
        <dbReference type="RefSeq" id="XP_033531252.1"/>
    </source>
</evidence>
<dbReference type="AlphaFoldDB" id="A0A6G1FVD3"/>
<reference evidence="8 10" key="1">
    <citation type="submission" date="2020-01" db="EMBL/GenBank/DDBJ databases">
        <authorList>
            <consortium name="DOE Joint Genome Institute"/>
            <person name="Haridas S."/>
            <person name="Albert R."/>
            <person name="Binder M."/>
            <person name="Bloem J."/>
            <person name="Labutti K."/>
            <person name="Salamov A."/>
            <person name="Andreopoulos B."/>
            <person name="Baker S.E."/>
            <person name="Barry K."/>
            <person name="Bills G."/>
            <person name="Bluhm B.H."/>
            <person name="Cannon C."/>
            <person name="Castanera R."/>
            <person name="Culley D.E."/>
            <person name="Daum C."/>
            <person name="Ezra D."/>
            <person name="Gonzalez J.B."/>
            <person name="Henrissat B."/>
            <person name="Kuo A."/>
            <person name="Liang C."/>
            <person name="Lipzen A."/>
            <person name="Lutzoni F."/>
            <person name="Magnuson J."/>
            <person name="Mondo S."/>
            <person name="Nolan M."/>
            <person name="Ohm R."/>
            <person name="Pangilinan J."/>
            <person name="Park H.-J."/>
            <person name="Ramirez L."/>
            <person name="Alfaro M."/>
            <person name="Sun H."/>
            <person name="Tritt A."/>
            <person name="Yoshinaga Y."/>
            <person name="Zwiers L.-H."/>
            <person name="Turgeon B.G."/>
            <person name="Goodwin S.B."/>
            <person name="Spatafora J.W."/>
            <person name="Crous P.W."/>
            <person name="Grigoriev I.V."/>
        </authorList>
    </citation>
    <scope>NUCLEOTIDE SEQUENCE</scope>
    <source>
        <strain evidence="8 10">CBS 781.70</strain>
    </source>
</reference>
<sequence length="765" mass="82920">MNLDAGLNVPRVDVWALEYWCEGLRRRDTRFSLGTPDSLQHRLEFRKLESSDTPPPLTYSPLATERGRESTADNTPVSTPTYSSTSCPPPRHRKIFGKPKNRDLASWHRKVGAEAAGGPSTSSPFLESEPLFDHPGASTFPLFAADDDEAQLAPESGNAMTSSSSPIDIATPQRVSSTSPRNHTSNLTSALRQEANAGMSQPRQIRPNERTGAEHGMNMFGRQDSIGNGTGLLQDYYLGARPISVAERNRRESAVGSLGNGMSWGGISVGSYIPNDTMMAGTSPFGMFQSPSSFHHSSSYLPKVEATMLRNYTCCDIPIDSLHDLLQHYEEHHSNQSDLITSRPSQSGQGGFGPGPSRLAMQSGGMTGHRQPSLQGYNQSQFDARSQAPYTGTPLSPVQDRDPLEEMDFDDAGAPVTPMQQHFNVSDLRQPRVNMNNSQQFHPGLRTTSPTIPAGVQAFSNLQNNPTVSSVNTPTLGTRSAQQPQSPDYSNAPSGDQSTQSAMGTDYDIGNFNMSGFGDSQSNDSGTVDWGNMNVNNMNIGGGMSGLTIDEPARNLNALEGMTPQQMQQALAMQYGIQNQHMMAGGGRNFTTAPSGLQIPEKDPKPFKCPVIGCEKTYKNQNGLKYHKQHGHQNQQLRKNEDGTYSIVDPETSIPYPGTLGMEKEKPYRCQICGKRYKNLNGLKYHKQHQPGCNPDLQPQINGPTNNNNNSNGPSIAGGGNMGSNPVMPMGVSGMGSMDFGNLEALSSGMGDPRMFMPAEYPAGM</sequence>
<keyword evidence="3 5" id="KW-0863">Zinc-finger</keyword>
<dbReference type="EMBL" id="ML975171">
    <property type="protein sequence ID" value="KAF1809621.1"/>
    <property type="molecule type" value="Genomic_DNA"/>
</dbReference>
<feature type="compositionally biased region" description="Low complexity" evidence="6">
    <location>
        <begin position="75"/>
        <end position="86"/>
    </location>
</feature>
<feature type="region of interest" description="Disordered" evidence="6">
    <location>
        <begin position="334"/>
        <end position="418"/>
    </location>
</feature>
<dbReference type="OrthoDB" id="3269380at2759"/>
<dbReference type="SUPFAM" id="SSF57667">
    <property type="entry name" value="beta-beta-alpha zinc fingers"/>
    <property type="match status" value="1"/>
</dbReference>
<feature type="compositionally biased region" description="Low complexity" evidence="6">
    <location>
        <begin position="701"/>
        <end position="715"/>
    </location>
</feature>
<dbReference type="PROSITE" id="PS00028">
    <property type="entry name" value="ZINC_FINGER_C2H2_1"/>
    <property type="match status" value="1"/>
</dbReference>
<feature type="region of interest" description="Disordered" evidence="6">
    <location>
        <begin position="154"/>
        <end position="185"/>
    </location>
</feature>
<keyword evidence="9" id="KW-1185">Reference proteome</keyword>
<dbReference type="InterPro" id="IPR013087">
    <property type="entry name" value="Znf_C2H2_type"/>
</dbReference>
<evidence type="ECO:0000313" key="9">
    <source>
        <dbReference type="Proteomes" id="UP000504638"/>
    </source>
</evidence>
<dbReference type="PANTHER" id="PTHR23057:SF0">
    <property type="entry name" value="JUXTAPOSED WITH ANOTHER ZINC FINGER PROTEIN 1"/>
    <property type="match status" value="1"/>
</dbReference>
<dbReference type="Proteomes" id="UP000504638">
    <property type="component" value="Unplaced"/>
</dbReference>
<feature type="domain" description="C2H2-type" evidence="7">
    <location>
        <begin position="668"/>
        <end position="695"/>
    </location>
</feature>
<evidence type="ECO:0000256" key="6">
    <source>
        <dbReference type="SAM" id="MobiDB-lite"/>
    </source>
</evidence>
<keyword evidence="4" id="KW-0862">Zinc</keyword>
<keyword evidence="2" id="KW-0677">Repeat</keyword>
<protein>
    <recommendedName>
        <fullName evidence="7">C2H2-type domain-containing protein</fullName>
    </recommendedName>
</protein>
<feature type="compositionally biased region" description="Polar residues" evidence="6">
    <location>
        <begin position="461"/>
        <end position="503"/>
    </location>
</feature>
<keyword evidence="1" id="KW-0479">Metal-binding</keyword>
<dbReference type="InterPro" id="IPR051580">
    <property type="entry name" value="ZnF-Chromatin_assoc"/>
</dbReference>
<feature type="compositionally biased region" description="Basic residues" evidence="6">
    <location>
        <begin position="90"/>
        <end position="99"/>
    </location>
</feature>
<feature type="compositionally biased region" description="Polar residues" evidence="6">
    <location>
        <begin position="173"/>
        <end position="185"/>
    </location>
</feature>
<dbReference type="GO" id="GO:0005634">
    <property type="term" value="C:nucleus"/>
    <property type="evidence" value="ECO:0007669"/>
    <property type="project" value="TreeGrafter"/>
</dbReference>
<dbReference type="GeneID" id="54418823"/>
<evidence type="ECO:0000259" key="7">
    <source>
        <dbReference type="PROSITE" id="PS50157"/>
    </source>
</evidence>
<organism evidence="8">
    <name type="scientific">Eremomyces bilateralis CBS 781.70</name>
    <dbReference type="NCBI Taxonomy" id="1392243"/>
    <lineage>
        <taxon>Eukaryota</taxon>
        <taxon>Fungi</taxon>
        <taxon>Dikarya</taxon>
        <taxon>Ascomycota</taxon>
        <taxon>Pezizomycotina</taxon>
        <taxon>Dothideomycetes</taxon>
        <taxon>Dothideomycetes incertae sedis</taxon>
        <taxon>Eremomycetales</taxon>
        <taxon>Eremomycetaceae</taxon>
        <taxon>Eremomyces</taxon>
    </lineage>
</organism>
<evidence type="ECO:0000256" key="2">
    <source>
        <dbReference type="ARBA" id="ARBA00022737"/>
    </source>
</evidence>
<feature type="region of interest" description="Disordered" evidence="6">
    <location>
        <begin position="45"/>
        <end position="102"/>
    </location>
</feature>
<evidence type="ECO:0000256" key="5">
    <source>
        <dbReference type="PROSITE-ProRule" id="PRU00042"/>
    </source>
</evidence>
<gene>
    <name evidence="8 10" type="ORF">P152DRAFT_451818</name>
</gene>
<dbReference type="SMART" id="SM00355">
    <property type="entry name" value="ZnF_C2H2"/>
    <property type="match status" value="2"/>
</dbReference>
<accession>A0A6G1FVD3</accession>
<evidence type="ECO:0000256" key="1">
    <source>
        <dbReference type="ARBA" id="ARBA00022723"/>
    </source>
</evidence>
<feature type="region of interest" description="Disordered" evidence="6">
    <location>
        <begin position="700"/>
        <end position="728"/>
    </location>
</feature>